<feature type="compositionally biased region" description="Basic residues" evidence="1">
    <location>
        <begin position="133"/>
        <end position="143"/>
    </location>
</feature>
<feature type="compositionally biased region" description="Basic and acidic residues" evidence="1">
    <location>
        <begin position="239"/>
        <end position="252"/>
    </location>
</feature>
<comment type="caution">
    <text evidence="2">The sequence shown here is derived from an EMBL/GenBank/DDBJ whole genome shotgun (WGS) entry which is preliminary data.</text>
</comment>
<dbReference type="EMBL" id="JAOAOG010000248">
    <property type="protein sequence ID" value="KAJ6236138.1"/>
    <property type="molecule type" value="Genomic_DNA"/>
</dbReference>
<feature type="compositionally biased region" description="Basic residues" evidence="1">
    <location>
        <begin position="162"/>
        <end position="183"/>
    </location>
</feature>
<feature type="region of interest" description="Disordered" evidence="1">
    <location>
        <begin position="128"/>
        <end position="252"/>
    </location>
</feature>
<evidence type="ECO:0000256" key="1">
    <source>
        <dbReference type="SAM" id="MobiDB-lite"/>
    </source>
</evidence>
<feature type="compositionally biased region" description="Basic and acidic residues" evidence="1">
    <location>
        <begin position="1"/>
        <end position="17"/>
    </location>
</feature>
<organism evidence="2 3">
    <name type="scientific">Anaeramoeba flamelloides</name>
    <dbReference type="NCBI Taxonomy" id="1746091"/>
    <lineage>
        <taxon>Eukaryota</taxon>
        <taxon>Metamonada</taxon>
        <taxon>Anaeramoebidae</taxon>
        <taxon>Anaeramoeba</taxon>
    </lineage>
</organism>
<sequence>MNNPKKEPKEFEPDTKPSDPFGELQTTEIKQWREVNRLTKDIALKCDYTANRVQVLHQQTRKTRNNWVEFHSELAGIKKLSTRVETCTLLLKNVLKKSHYLEQMYQALSLDQTEEEIRTTQKKASLKVFLRKEKNKKPKQTKPKKQETKEEQENKPEQKEEKKKKKSKTKSKSKSKKKTTKTKKVQEQPKQNETKKKKSEETEEQKRKRKLEKLERLQKKIEMMKKDLETDENDNTNKQIEEKTKTTQKQEK</sequence>
<keyword evidence="3" id="KW-1185">Reference proteome</keyword>
<protein>
    <submittedName>
        <fullName evidence="2">Uncharacterized protein</fullName>
    </submittedName>
</protein>
<name>A0ABQ8XU56_9EUKA</name>
<feature type="region of interest" description="Disordered" evidence="1">
    <location>
        <begin position="1"/>
        <end position="26"/>
    </location>
</feature>
<evidence type="ECO:0000313" key="3">
    <source>
        <dbReference type="Proteomes" id="UP001150062"/>
    </source>
</evidence>
<dbReference type="Proteomes" id="UP001150062">
    <property type="component" value="Unassembled WGS sequence"/>
</dbReference>
<accession>A0ABQ8XU56</accession>
<reference evidence="2" key="1">
    <citation type="submission" date="2022-08" db="EMBL/GenBank/DDBJ databases">
        <title>Novel sulfate-reducing endosymbionts in the free-living metamonad Anaeramoeba.</title>
        <authorList>
            <person name="Jerlstrom-Hultqvist J."/>
            <person name="Cepicka I."/>
            <person name="Gallot-Lavallee L."/>
            <person name="Salas-Leiva D."/>
            <person name="Curtis B.A."/>
            <person name="Zahonova K."/>
            <person name="Pipaliya S."/>
            <person name="Dacks J."/>
            <person name="Roger A.J."/>
        </authorList>
    </citation>
    <scope>NUCLEOTIDE SEQUENCE</scope>
    <source>
        <strain evidence="2">Schooner1</strain>
    </source>
</reference>
<feature type="compositionally biased region" description="Basic and acidic residues" evidence="1">
    <location>
        <begin position="184"/>
        <end position="228"/>
    </location>
</feature>
<evidence type="ECO:0000313" key="2">
    <source>
        <dbReference type="EMBL" id="KAJ6236138.1"/>
    </source>
</evidence>
<gene>
    <name evidence="2" type="ORF">M0813_28171</name>
</gene>
<proteinExistence type="predicted"/>
<feature type="compositionally biased region" description="Basic and acidic residues" evidence="1">
    <location>
        <begin position="144"/>
        <end position="161"/>
    </location>
</feature>